<evidence type="ECO:0000256" key="1">
    <source>
        <dbReference type="ARBA" id="ARBA00023053"/>
    </source>
</evidence>
<evidence type="ECO:0000256" key="2">
    <source>
        <dbReference type="ARBA" id="ARBA00023065"/>
    </source>
</evidence>
<dbReference type="EMBL" id="JAIQCJ010002099">
    <property type="protein sequence ID" value="KAJ8782748.1"/>
    <property type="molecule type" value="Genomic_DNA"/>
</dbReference>
<accession>A0AB34GRS0</accession>
<evidence type="ECO:0000256" key="4">
    <source>
        <dbReference type="RuleBase" id="RU362091"/>
    </source>
</evidence>
<dbReference type="GO" id="GO:0005886">
    <property type="term" value="C:plasma membrane"/>
    <property type="evidence" value="ECO:0007669"/>
    <property type="project" value="TreeGrafter"/>
</dbReference>
<name>A0AB34GRS0_ESCRO</name>
<comment type="similarity">
    <text evidence="4">Belongs to the sodium:solute symporter (SSF) (TC 2.A.21) family.</text>
</comment>
<comment type="caution">
    <text evidence="5">The sequence shown here is derived from an EMBL/GenBank/DDBJ whole genome shotgun (WGS) entry which is preliminary data.</text>
</comment>
<evidence type="ECO:0000256" key="3">
    <source>
        <dbReference type="ARBA" id="ARBA00023201"/>
    </source>
</evidence>
<dbReference type="Pfam" id="PF00474">
    <property type="entry name" value="SSF"/>
    <property type="match status" value="1"/>
</dbReference>
<dbReference type="GO" id="GO:0005412">
    <property type="term" value="F:D-glucose:sodium symporter activity"/>
    <property type="evidence" value="ECO:0007669"/>
    <property type="project" value="TreeGrafter"/>
</dbReference>
<dbReference type="PANTHER" id="PTHR11819:SF112">
    <property type="entry name" value="GLUCOSE SENSOR PROTEIN SLC5A4-RELATED"/>
    <property type="match status" value="1"/>
</dbReference>
<proteinExistence type="inferred from homology"/>
<organism evidence="5 6">
    <name type="scientific">Eschrichtius robustus</name>
    <name type="common">California gray whale</name>
    <name type="synonym">Eschrichtius gibbosus</name>
    <dbReference type="NCBI Taxonomy" id="9764"/>
    <lineage>
        <taxon>Eukaryota</taxon>
        <taxon>Metazoa</taxon>
        <taxon>Chordata</taxon>
        <taxon>Craniata</taxon>
        <taxon>Vertebrata</taxon>
        <taxon>Euteleostomi</taxon>
        <taxon>Mammalia</taxon>
        <taxon>Eutheria</taxon>
        <taxon>Laurasiatheria</taxon>
        <taxon>Artiodactyla</taxon>
        <taxon>Whippomorpha</taxon>
        <taxon>Cetacea</taxon>
        <taxon>Mysticeti</taxon>
        <taxon>Eschrichtiidae</taxon>
        <taxon>Eschrichtius</taxon>
    </lineage>
</organism>
<evidence type="ECO:0000313" key="5">
    <source>
        <dbReference type="EMBL" id="KAJ8782748.1"/>
    </source>
</evidence>
<dbReference type="AlphaFoldDB" id="A0AB34GRS0"/>
<gene>
    <name evidence="5" type="ORF">J1605_009947</name>
</gene>
<evidence type="ECO:0000313" key="6">
    <source>
        <dbReference type="Proteomes" id="UP001159641"/>
    </source>
</evidence>
<reference evidence="5 6" key="1">
    <citation type="submission" date="2022-11" db="EMBL/GenBank/DDBJ databases">
        <title>Whole genome sequence of Eschrichtius robustus ER-17-0199.</title>
        <authorList>
            <person name="Bruniche-Olsen A."/>
            <person name="Black A.N."/>
            <person name="Fields C.J."/>
            <person name="Walden K."/>
            <person name="Dewoody J.A."/>
        </authorList>
    </citation>
    <scope>NUCLEOTIDE SEQUENCE [LARGE SCALE GENOMIC DNA]</scope>
    <source>
        <strain evidence="5">ER-17-0199</strain>
        <tissue evidence="5">Blubber</tissue>
    </source>
</reference>
<keyword evidence="3" id="KW-0739">Sodium transport</keyword>
<dbReference type="Proteomes" id="UP001159641">
    <property type="component" value="Unassembled WGS sequence"/>
</dbReference>
<sequence length="67" mass="7448">MQEDEILPVWAPLTEPTYLNPPSEKVACVVPSECVKICGTEVGCSNYAYPMLVMDLVPNSKKMSMLR</sequence>
<keyword evidence="6" id="KW-1185">Reference proteome</keyword>
<keyword evidence="2" id="KW-0406">Ion transport</keyword>
<keyword evidence="1" id="KW-0915">Sodium</keyword>
<keyword evidence="3" id="KW-0813">Transport</keyword>
<protein>
    <submittedName>
        <fullName evidence="5">Uncharacterized protein</fullName>
    </submittedName>
</protein>
<dbReference type="PANTHER" id="PTHR11819">
    <property type="entry name" value="SOLUTE CARRIER FAMILY 5"/>
    <property type="match status" value="1"/>
</dbReference>
<dbReference type="InterPro" id="IPR001734">
    <property type="entry name" value="Na/solute_symporter"/>
</dbReference>